<proteinExistence type="predicted"/>
<evidence type="ECO:0000313" key="1">
    <source>
        <dbReference type="EMBL" id="KIO15667.1"/>
    </source>
</evidence>
<reference evidence="2" key="2">
    <citation type="submission" date="2015-01" db="EMBL/GenBank/DDBJ databases">
        <title>Evolutionary Origins and Diversification of the Mycorrhizal Mutualists.</title>
        <authorList>
            <consortium name="DOE Joint Genome Institute"/>
            <consortium name="Mycorrhizal Genomics Consortium"/>
            <person name="Kohler A."/>
            <person name="Kuo A."/>
            <person name="Nagy L.G."/>
            <person name="Floudas D."/>
            <person name="Copeland A."/>
            <person name="Barry K.W."/>
            <person name="Cichocki N."/>
            <person name="Veneault-Fourrey C."/>
            <person name="LaButti K."/>
            <person name="Lindquist E.A."/>
            <person name="Lipzen A."/>
            <person name="Lundell T."/>
            <person name="Morin E."/>
            <person name="Murat C."/>
            <person name="Riley R."/>
            <person name="Ohm R."/>
            <person name="Sun H."/>
            <person name="Tunlid A."/>
            <person name="Henrissat B."/>
            <person name="Grigoriev I.V."/>
            <person name="Hibbett D.S."/>
            <person name="Martin F."/>
        </authorList>
    </citation>
    <scope>NUCLEOTIDE SEQUENCE [LARGE SCALE GENOMIC DNA]</scope>
    <source>
        <strain evidence="2">MUT 4182</strain>
    </source>
</reference>
<organism evidence="1 2">
    <name type="scientific">Tulasnella calospora MUT 4182</name>
    <dbReference type="NCBI Taxonomy" id="1051891"/>
    <lineage>
        <taxon>Eukaryota</taxon>
        <taxon>Fungi</taxon>
        <taxon>Dikarya</taxon>
        <taxon>Basidiomycota</taxon>
        <taxon>Agaricomycotina</taxon>
        <taxon>Agaricomycetes</taxon>
        <taxon>Cantharellales</taxon>
        <taxon>Tulasnellaceae</taxon>
        <taxon>Tulasnella</taxon>
    </lineage>
</organism>
<reference evidence="1 2" key="1">
    <citation type="submission" date="2014-04" db="EMBL/GenBank/DDBJ databases">
        <authorList>
            <consortium name="DOE Joint Genome Institute"/>
            <person name="Kuo A."/>
            <person name="Girlanda M."/>
            <person name="Perotto S."/>
            <person name="Kohler A."/>
            <person name="Nagy L.G."/>
            <person name="Floudas D."/>
            <person name="Copeland A."/>
            <person name="Barry K.W."/>
            <person name="Cichocki N."/>
            <person name="Veneault-Fourrey C."/>
            <person name="LaButti K."/>
            <person name="Lindquist E.A."/>
            <person name="Lipzen A."/>
            <person name="Lundell T."/>
            <person name="Morin E."/>
            <person name="Murat C."/>
            <person name="Sun H."/>
            <person name="Tunlid A."/>
            <person name="Henrissat B."/>
            <person name="Grigoriev I.V."/>
            <person name="Hibbett D.S."/>
            <person name="Martin F."/>
            <person name="Nordberg H.P."/>
            <person name="Cantor M.N."/>
            <person name="Hua S.X."/>
        </authorList>
    </citation>
    <scope>NUCLEOTIDE SEQUENCE [LARGE SCALE GENOMIC DNA]</scope>
    <source>
        <strain evidence="1 2">MUT 4182</strain>
    </source>
</reference>
<dbReference type="AlphaFoldDB" id="A0A0C3L1R0"/>
<gene>
    <name evidence="1" type="ORF">M407DRAFT_34749</name>
</gene>
<dbReference type="CDD" id="cd00048">
    <property type="entry name" value="DSRM_SF"/>
    <property type="match status" value="1"/>
</dbReference>
<dbReference type="Gene3D" id="3.30.160.20">
    <property type="match status" value="1"/>
</dbReference>
<dbReference type="HOGENOM" id="CLU_172027_0_0_1"/>
<name>A0A0C3L1R0_9AGAM</name>
<evidence type="ECO:0008006" key="3">
    <source>
        <dbReference type="Google" id="ProtNLM"/>
    </source>
</evidence>
<dbReference type="EMBL" id="KN823887">
    <property type="protein sequence ID" value="KIO15667.1"/>
    <property type="molecule type" value="Genomic_DNA"/>
</dbReference>
<dbReference type="Proteomes" id="UP000054248">
    <property type="component" value="Unassembled WGS sequence"/>
</dbReference>
<sequence length="80" mass="8863">MQINDWVQNRRLGVAISEPIAYGPANKQTWIARVRVTACWQCQGLVNETYVAEGKSKSAANDAACKLLLQECIARGLKKD</sequence>
<keyword evidence="2" id="KW-1185">Reference proteome</keyword>
<dbReference type="OrthoDB" id="3276724at2759"/>
<evidence type="ECO:0000313" key="2">
    <source>
        <dbReference type="Proteomes" id="UP000054248"/>
    </source>
</evidence>
<protein>
    <recommendedName>
        <fullName evidence="3">DRBM domain-containing protein</fullName>
    </recommendedName>
</protein>
<accession>A0A0C3L1R0</accession>
<dbReference type="SUPFAM" id="SSF54768">
    <property type="entry name" value="dsRNA-binding domain-like"/>
    <property type="match status" value="1"/>
</dbReference>